<feature type="chain" id="PRO_5002948999" evidence="1">
    <location>
        <begin position="23"/>
        <end position="867"/>
    </location>
</feature>
<dbReference type="KEGG" id="ttu:TERTU_2877"/>
<feature type="domain" description="Cadherin-like beta-sandwich-like" evidence="2">
    <location>
        <begin position="190"/>
        <end position="273"/>
    </location>
</feature>
<dbReference type="InterPro" id="IPR012334">
    <property type="entry name" value="Pectin_lyas_fold"/>
</dbReference>
<dbReference type="HOGENOM" id="CLU_351927_0_0_6"/>
<evidence type="ECO:0000259" key="2">
    <source>
        <dbReference type="Pfam" id="PF12733"/>
    </source>
</evidence>
<dbReference type="AlphaFoldDB" id="C5BN95"/>
<dbReference type="RefSeq" id="WP_015819031.1">
    <property type="nucleotide sequence ID" value="NC_012997.1"/>
</dbReference>
<dbReference type="InterPro" id="IPR035992">
    <property type="entry name" value="Ricin_B-like_lectins"/>
</dbReference>
<evidence type="ECO:0000313" key="4">
    <source>
        <dbReference type="Proteomes" id="UP000009080"/>
    </source>
</evidence>
<dbReference type="EMBL" id="CP001614">
    <property type="protein sequence ID" value="ACR12918.1"/>
    <property type="molecule type" value="Genomic_DNA"/>
</dbReference>
<dbReference type="eggNOG" id="COG3420">
    <property type="taxonomic scope" value="Bacteria"/>
</dbReference>
<dbReference type="SUPFAM" id="SSF50370">
    <property type="entry name" value="Ricin B-like lectins"/>
    <property type="match status" value="1"/>
</dbReference>
<dbReference type="InterPro" id="IPR025883">
    <property type="entry name" value="Cadherin-like_domain"/>
</dbReference>
<evidence type="ECO:0000256" key="1">
    <source>
        <dbReference type="SAM" id="SignalP"/>
    </source>
</evidence>
<accession>C5BN95</accession>
<evidence type="ECO:0000313" key="3">
    <source>
        <dbReference type="EMBL" id="ACR12918.1"/>
    </source>
</evidence>
<dbReference type="Proteomes" id="UP000009080">
    <property type="component" value="Chromosome"/>
</dbReference>
<dbReference type="STRING" id="377629.TERTU_2877"/>
<keyword evidence="3" id="KW-0449">Lipoprotein</keyword>
<dbReference type="Gene3D" id="2.160.20.10">
    <property type="entry name" value="Single-stranded right-handed beta-helix, Pectin lyase-like"/>
    <property type="match status" value="1"/>
</dbReference>
<feature type="domain" description="Cadherin-like beta-sandwich-like" evidence="2">
    <location>
        <begin position="43"/>
        <end position="164"/>
    </location>
</feature>
<feature type="domain" description="Cadherin-like beta-sandwich-like" evidence="2">
    <location>
        <begin position="287"/>
        <end position="393"/>
    </location>
</feature>
<organism evidence="3 4">
    <name type="scientific">Teredinibacter turnerae (strain ATCC 39867 / T7901)</name>
    <dbReference type="NCBI Taxonomy" id="377629"/>
    <lineage>
        <taxon>Bacteria</taxon>
        <taxon>Pseudomonadati</taxon>
        <taxon>Pseudomonadota</taxon>
        <taxon>Gammaproteobacteria</taxon>
        <taxon>Cellvibrionales</taxon>
        <taxon>Cellvibrionaceae</taxon>
        <taxon>Teredinibacter</taxon>
    </lineage>
</organism>
<dbReference type="OrthoDB" id="338827at2"/>
<dbReference type="InterPro" id="IPR011050">
    <property type="entry name" value="Pectin_lyase_fold/virulence"/>
</dbReference>
<feature type="signal peptide" evidence="1">
    <location>
        <begin position="1"/>
        <end position="22"/>
    </location>
</feature>
<proteinExistence type="predicted"/>
<reference evidence="3 4" key="1">
    <citation type="journal article" date="2009" name="PLoS ONE">
        <title>The complete genome of Teredinibacter turnerae T7901: an intracellular endosymbiont of marine wood-boring bivalves (shipworms).</title>
        <authorList>
            <person name="Yang J.C."/>
            <person name="Madupu R."/>
            <person name="Durkin A.S."/>
            <person name="Ekborg N.A."/>
            <person name="Pedamallu C.S."/>
            <person name="Hostetler J.B."/>
            <person name="Radune D."/>
            <person name="Toms B.S."/>
            <person name="Henrissat B."/>
            <person name="Coutinho P.M."/>
            <person name="Schwarz S."/>
            <person name="Field L."/>
            <person name="Trindade-Silva A.E."/>
            <person name="Soares C.A.G."/>
            <person name="Elshahawi S."/>
            <person name="Hanora A."/>
            <person name="Schmidt E.W."/>
            <person name="Haygood M.G."/>
            <person name="Posfai J."/>
            <person name="Benner J."/>
            <person name="Madinger C."/>
            <person name="Nove J."/>
            <person name="Anton B."/>
            <person name="Chaudhary K."/>
            <person name="Foster J."/>
            <person name="Holman A."/>
            <person name="Kumar S."/>
            <person name="Lessard P.A."/>
            <person name="Luyten Y.A."/>
            <person name="Slatko B."/>
            <person name="Wood N."/>
            <person name="Wu B."/>
            <person name="Teplitski M."/>
            <person name="Mougous J.D."/>
            <person name="Ward N."/>
            <person name="Eisen J.A."/>
            <person name="Badger J.H."/>
            <person name="Distel D.L."/>
        </authorList>
    </citation>
    <scope>NUCLEOTIDE SEQUENCE [LARGE SCALE GENOMIC DNA]</scope>
    <source>
        <strain evidence="4">ATCC 39867 / T7901</strain>
    </source>
</reference>
<protein>
    <submittedName>
        <fullName evidence="3">Lipoprotein</fullName>
    </submittedName>
</protein>
<dbReference type="SUPFAM" id="SSF51126">
    <property type="entry name" value="Pectin lyase-like"/>
    <property type="match status" value="1"/>
</dbReference>
<gene>
    <name evidence="3" type="ordered locus">TERTU_2877</name>
</gene>
<sequence>MLCRKTYLFVTLLLLSFLQACGSDSGRSKTPVSDYENYHDLHLSSLTLTINGETVELMPSFTSERGGPYRIDVDETVTSITLQPVAMEEESVITISRKGILYEDGEPVKDSNGNFQMSSYGDETILASGETDTKSIYEGDNLIAVRVFSADKSSTFVYTIMVRRPSTEAKLTDLLVRDLAYSGTNTSQYYLTLDPAYDPDVTEYSASAGYTSCTVGALVRTPDRNTQVTVNGARLSNLSIRPVDLNVGANTLEIVSTPEVGAGIQTYTIEITRAAGTEAELAADANLAALTVDGGELTQPFNCLTRNYAALVNNGTASVTVTASPAAPGATMRIGDPIYNSSTGALVGVTEDEELVAGQAVSIDLEVGVDSKVIQVVSEDESAGRLYLINFNRLQTNRVYAENAAELQAALENAQPNDEIVLTGVIYEGGSIAFGESGETASFYSTASGTEDKPIYLRNAVSGYKPLITGEGSSTFVLGGDYWRLSNVEFDGGRDTLVLDGANHNTMTGLIVRNAEERGVHIRNGSSYNILQRSIIRDTGSLPRVGYEDYIEGLVVGTASEEWMSAPNGDSDKQDDFNIIAGNVFGQGIRGEAIDIKAGTTGTRVVHNAFFAEGTTALAEGGSFVLAQGNDIEIAYNRFVNESGSGLDTVVTLNKVDREWVGDSWGEDSKTYQNIADFAGGEMTFVNSTDVINAWVGDNRRVDDLDVEYAGLGIDSTFTTPMVRIRLGSDNDLCLAESISAGANSGFLTSQTCSDDASQSWQLESDDNGFVYISSAGENERILQPQVLSYINQLATTPVLSAPRGAGNTASGNVYRWQVLYSQTGVMLANKGYSGTVVLEASDEVDGIALMQSFSGADGQTLVIEDF</sequence>
<dbReference type="Pfam" id="PF12733">
    <property type="entry name" value="Cadherin-like"/>
    <property type="match status" value="3"/>
</dbReference>
<keyword evidence="4" id="KW-1185">Reference proteome</keyword>
<name>C5BN95_TERTT</name>
<keyword evidence="1" id="KW-0732">Signal</keyword>
<dbReference type="PROSITE" id="PS51257">
    <property type="entry name" value="PROKAR_LIPOPROTEIN"/>
    <property type="match status" value="1"/>
</dbReference>